<dbReference type="InterPro" id="IPR039760">
    <property type="entry name" value="MOFRL_protein"/>
</dbReference>
<feature type="domain" description="MOFRL" evidence="1">
    <location>
        <begin position="311"/>
        <end position="418"/>
    </location>
</feature>
<dbReference type="Pfam" id="PF05161">
    <property type="entry name" value="MOFRL"/>
    <property type="match status" value="1"/>
</dbReference>
<dbReference type="GO" id="GO:0005737">
    <property type="term" value="C:cytoplasm"/>
    <property type="evidence" value="ECO:0007669"/>
    <property type="project" value="TreeGrafter"/>
</dbReference>
<dbReference type="Proteomes" id="UP000055590">
    <property type="component" value="Chromosome"/>
</dbReference>
<dbReference type="Gene3D" id="3.40.50.10180">
    <property type="entry name" value="Glycerate kinase, MOFRL-like N-terminal domain"/>
    <property type="match status" value="1"/>
</dbReference>
<dbReference type="PATRIC" id="fig|1391653.3.peg.3309"/>
<dbReference type="InterPro" id="IPR038614">
    <property type="entry name" value="GK_N_sf"/>
</dbReference>
<sequence length="425" mass="44474">MNQRDMLRNQLIEIFEAAVASLAGDLLVREAIARHRESLPADPRSIAVIALGKAAGPMARGALDALGPLAGIVAGPPGTRVPGAFEVVEGDHPVPGPRSIRAGIRLLAFARQLHREQTALVLLSGGASALAEALPSSLSLLDLARTNRLLLGAGAPIDEINVIRKHLSRTKGGRLAAASEAGRIELLAISDVSGDDPAVIGSGPFSPDPSTYEDAREIVRRRGIEDELPEAVKAILEAAEDESPKPRNPIFNRLHTRILAGPARLAEVAMAEAARRGFEAEAWPGFVDGDVEDVAARYLAWLDGAKGKRRLLVASAEPTVTLPAHPGRGGRSQQLALLMATALGRRPDLRVTFLAAGTDGRDGVSDHAGAVVDSDTARRAQAAGFDLDEALAWAASEAACDAVGAALPCFDSPTNLADLHLLAVE</sequence>
<dbReference type="KEGG" id="vin:AKJ08_3164"/>
<dbReference type="RefSeq" id="WP_082343246.1">
    <property type="nucleotide sequence ID" value="NZ_CP012332.1"/>
</dbReference>
<dbReference type="Gene3D" id="3.40.1480.10">
    <property type="entry name" value="MOFRL domain"/>
    <property type="match status" value="1"/>
</dbReference>
<dbReference type="PANTHER" id="PTHR12227">
    <property type="entry name" value="GLYCERATE KINASE"/>
    <property type="match status" value="1"/>
</dbReference>
<dbReference type="InterPro" id="IPR025286">
    <property type="entry name" value="MOFRL_assoc_dom"/>
</dbReference>
<feature type="domain" description="MOFRL-associated" evidence="2">
    <location>
        <begin position="11"/>
        <end position="237"/>
    </location>
</feature>
<protein>
    <submittedName>
        <fullName evidence="3">D-glycerate 2-kinase</fullName>
    </submittedName>
</protein>
<evidence type="ECO:0000313" key="3">
    <source>
        <dbReference type="EMBL" id="AKU92777.1"/>
    </source>
</evidence>
<reference evidence="3 4" key="1">
    <citation type="submission" date="2015-08" db="EMBL/GenBank/DDBJ databases">
        <authorList>
            <person name="Babu N.S."/>
            <person name="Beckwith C.J."/>
            <person name="Beseler K.G."/>
            <person name="Brison A."/>
            <person name="Carone J.V."/>
            <person name="Caskin T.P."/>
            <person name="Diamond M."/>
            <person name="Durham M.E."/>
            <person name="Foxe J.M."/>
            <person name="Go M."/>
            <person name="Henderson B.A."/>
            <person name="Jones I.B."/>
            <person name="McGettigan J.A."/>
            <person name="Micheletti S.J."/>
            <person name="Nasrallah M.E."/>
            <person name="Ortiz D."/>
            <person name="Piller C.R."/>
            <person name="Privatt S.R."/>
            <person name="Schneider S.L."/>
            <person name="Sharp S."/>
            <person name="Smith T.C."/>
            <person name="Stanton J.D."/>
            <person name="Ullery H.E."/>
            <person name="Wilson R.J."/>
            <person name="Serrano M.G."/>
            <person name="Buck G."/>
            <person name="Lee V."/>
            <person name="Wang Y."/>
            <person name="Carvalho R."/>
            <person name="Voegtly L."/>
            <person name="Shi R."/>
            <person name="Duckworth R."/>
            <person name="Johnson A."/>
            <person name="Loviza R."/>
            <person name="Walstead R."/>
            <person name="Shah Z."/>
            <person name="Kiflezghi M."/>
            <person name="Wade K."/>
            <person name="Ball S.L."/>
            <person name="Bradley K.W."/>
            <person name="Asai D.J."/>
            <person name="Bowman C.A."/>
            <person name="Russell D.A."/>
            <person name="Pope W.H."/>
            <person name="Jacobs-Sera D."/>
            <person name="Hendrix R.W."/>
            <person name="Hatfull G.F."/>
        </authorList>
    </citation>
    <scope>NUCLEOTIDE SEQUENCE [LARGE SCALE GENOMIC DNA]</scope>
    <source>
        <strain evidence="3 4">DSM 27710</strain>
    </source>
</reference>
<keyword evidence="3" id="KW-0808">Transferase</keyword>
<proteinExistence type="predicted"/>
<dbReference type="EMBL" id="CP012332">
    <property type="protein sequence ID" value="AKU92777.1"/>
    <property type="molecule type" value="Genomic_DNA"/>
</dbReference>
<gene>
    <name evidence="3" type="ORF">AKJ08_3164</name>
</gene>
<dbReference type="SUPFAM" id="SSF82544">
    <property type="entry name" value="GckA/TtuD-like"/>
    <property type="match status" value="1"/>
</dbReference>
<organism evidence="3 4">
    <name type="scientific">Vulgatibacter incomptus</name>
    <dbReference type="NCBI Taxonomy" id="1391653"/>
    <lineage>
        <taxon>Bacteria</taxon>
        <taxon>Pseudomonadati</taxon>
        <taxon>Myxococcota</taxon>
        <taxon>Myxococcia</taxon>
        <taxon>Myxococcales</taxon>
        <taxon>Cystobacterineae</taxon>
        <taxon>Vulgatibacteraceae</taxon>
        <taxon>Vulgatibacter</taxon>
    </lineage>
</organism>
<dbReference type="Pfam" id="PF13660">
    <property type="entry name" value="DUF4147"/>
    <property type="match status" value="1"/>
</dbReference>
<keyword evidence="4" id="KW-1185">Reference proteome</keyword>
<dbReference type="OrthoDB" id="9766552at2"/>
<accession>A0A0K1PH01</accession>
<keyword evidence="3" id="KW-0418">Kinase</keyword>
<name>A0A0K1PH01_9BACT</name>
<evidence type="ECO:0000259" key="2">
    <source>
        <dbReference type="Pfam" id="PF13660"/>
    </source>
</evidence>
<dbReference type="InterPro" id="IPR037035">
    <property type="entry name" value="GK-like_C_sf"/>
</dbReference>
<dbReference type="STRING" id="1391653.AKJ08_3164"/>
<dbReference type="PANTHER" id="PTHR12227:SF0">
    <property type="entry name" value="GLYCERATE KINASE"/>
    <property type="match status" value="1"/>
</dbReference>
<dbReference type="AlphaFoldDB" id="A0A0K1PH01"/>
<dbReference type="InterPro" id="IPR007835">
    <property type="entry name" value="MOFRL"/>
</dbReference>
<dbReference type="GO" id="GO:0008887">
    <property type="term" value="F:glycerate kinase activity"/>
    <property type="evidence" value="ECO:0007669"/>
    <property type="project" value="InterPro"/>
</dbReference>
<evidence type="ECO:0000259" key="1">
    <source>
        <dbReference type="Pfam" id="PF05161"/>
    </source>
</evidence>
<evidence type="ECO:0000313" key="4">
    <source>
        <dbReference type="Proteomes" id="UP000055590"/>
    </source>
</evidence>